<evidence type="ECO:0000313" key="2">
    <source>
        <dbReference type="Proteomes" id="UP001377168"/>
    </source>
</evidence>
<evidence type="ECO:0000313" key="1">
    <source>
        <dbReference type="EMBL" id="MEJ8632083.1"/>
    </source>
</evidence>
<protein>
    <submittedName>
        <fullName evidence="1">Uncharacterized protein</fullName>
    </submittedName>
</protein>
<dbReference type="Proteomes" id="UP001377168">
    <property type="component" value="Unassembled WGS sequence"/>
</dbReference>
<name>A0ACC6PL35_9ACTN</name>
<keyword evidence="2" id="KW-1185">Reference proteome</keyword>
<reference evidence="1" key="1">
    <citation type="submission" date="2024-03" db="EMBL/GenBank/DDBJ databases">
        <title>Novel Streptomyces species of biotechnological and ecological value are a feature of Machair soil.</title>
        <authorList>
            <person name="Prole J.R."/>
            <person name="Goodfellow M."/>
            <person name="Allenby N."/>
            <person name="Ward A.C."/>
        </authorList>
    </citation>
    <scope>NUCLEOTIDE SEQUENCE</scope>
    <source>
        <strain evidence="1">MS2.AVA.5</strain>
    </source>
</reference>
<organism evidence="1 2">
    <name type="scientific">Streptomyces achmelvichensis</name>
    <dbReference type="NCBI Taxonomy" id="3134111"/>
    <lineage>
        <taxon>Bacteria</taxon>
        <taxon>Bacillati</taxon>
        <taxon>Actinomycetota</taxon>
        <taxon>Actinomycetes</taxon>
        <taxon>Kitasatosporales</taxon>
        <taxon>Streptomycetaceae</taxon>
        <taxon>Streptomyces</taxon>
    </lineage>
</organism>
<comment type="caution">
    <text evidence="1">The sequence shown here is derived from an EMBL/GenBank/DDBJ whole genome shotgun (WGS) entry which is preliminary data.</text>
</comment>
<dbReference type="EMBL" id="JBBKAJ010000003">
    <property type="protein sequence ID" value="MEJ8632083.1"/>
    <property type="molecule type" value="Genomic_DNA"/>
</dbReference>
<proteinExistence type="predicted"/>
<sequence>MVKYWHKKGSQQRGVGWVYASRGGVKKGAGYSARWVYKKPGGSWKAGARWKKTVNHGTFNEASWGSDGHTGPRYPRSTRICVQFTGVRTQACVTLT</sequence>
<gene>
    <name evidence="1" type="ORF">WKI67_01060</name>
</gene>
<accession>A0ACC6PL35</accession>